<accession>A0ABW0KU77</accession>
<proteinExistence type="predicted"/>
<feature type="chain" id="PRO_5047146656" description="Lipoprotein" evidence="2">
    <location>
        <begin position="25"/>
        <end position="116"/>
    </location>
</feature>
<feature type="coiled-coil region" evidence="1">
    <location>
        <begin position="33"/>
        <end position="99"/>
    </location>
</feature>
<dbReference type="RefSeq" id="WP_377169911.1">
    <property type="nucleotide sequence ID" value="NZ_JBHSMQ010000008.1"/>
</dbReference>
<feature type="signal peptide" evidence="2">
    <location>
        <begin position="1"/>
        <end position="24"/>
    </location>
</feature>
<keyword evidence="2" id="KW-0732">Signal</keyword>
<dbReference type="Proteomes" id="UP001596052">
    <property type="component" value="Unassembled WGS sequence"/>
</dbReference>
<evidence type="ECO:0000256" key="1">
    <source>
        <dbReference type="SAM" id="Coils"/>
    </source>
</evidence>
<reference evidence="4" key="1">
    <citation type="journal article" date="2019" name="Int. J. Syst. Evol. Microbiol.">
        <title>The Global Catalogue of Microorganisms (GCM) 10K type strain sequencing project: providing services to taxonomists for standard genome sequencing and annotation.</title>
        <authorList>
            <consortium name="The Broad Institute Genomics Platform"/>
            <consortium name="The Broad Institute Genome Sequencing Center for Infectious Disease"/>
            <person name="Wu L."/>
            <person name="Ma J."/>
        </authorList>
    </citation>
    <scope>NUCLEOTIDE SEQUENCE [LARGE SCALE GENOMIC DNA]</scope>
    <source>
        <strain evidence="4">CGMCC 4.1469</strain>
    </source>
</reference>
<protein>
    <recommendedName>
        <fullName evidence="5">Lipoprotein</fullName>
    </recommendedName>
</protein>
<evidence type="ECO:0000313" key="3">
    <source>
        <dbReference type="EMBL" id="MFC5457038.1"/>
    </source>
</evidence>
<evidence type="ECO:0008006" key="5">
    <source>
        <dbReference type="Google" id="ProtNLM"/>
    </source>
</evidence>
<dbReference type="EMBL" id="JBHSMQ010000008">
    <property type="protein sequence ID" value="MFC5457038.1"/>
    <property type="molecule type" value="Genomic_DNA"/>
</dbReference>
<keyword evidence="4" id="KW-1185">Reference proteome</keyword>
<dbReference type="PROSITE" id="PS51257">
    <property type="entry name" value="PROKAR_LIPOPROTEIN"/>
    <property type="match status" value="1"/>
</dbReference>
<evidence type="ECO:0000313" key="4">
    <source>
        <dbReference type="Proteomes" id="UP001596052"/>
    </source>
</evidence>
<evidence type="ECO:0000256" key="2">
    <source>
        <dbReference type="SAM" id="SignalP"/>
    </source>
</evidence>
<sequence length="116" mass="12952">MKSSRSRGAAICATLLALSLCSCKEQQAVFKEKADLETELQKTKGEAEFLETQINSVPQGLYYAGIALQNQAKTSEATNQQLEQEIATLSSKSERLDAALKKFRPRFEAYKAKYLR</sequence>
<organism evidence="3 4">
    <name type="scientific">Prosthecobacter fluviatilis</name>
    <dbReference type="NCBI Taxonomy" id="445931"/>
    <lineage>
        <taxon>Bacteria</taxon>
        <taxon>Pseudomonadati</taxon>
        <taxon>Verrucomicrobiota</taxon>
        <taxon>Verrucomicrobiia</taxon>
        <taxon>Verrucomicrobiales</taxon>
        <taxon>Verrucomicrobiaceae</taxon>
        <taxon>Prosthecobacter</taxon>
    </lineage>
</organism>
<comment type="caution">
    <text evidence="3">The sequence shown here is derived from an EMBL/GenBank/DDBJ whole genome shotgun (WGS) entry which is preliminary data.</text>
</comment>
<gene>
    <name evidence="3" type="ORF">ACFQDI_19380</name>
</gene>
<keyword evidence="1" id="KW-0175">Coiled coil</keyword>
<name>A0ABW0KU77_9BACT</name>